<reference evidence="2" key="1">
    <citation type="submission" date="2018-04" db="EMBL/GenBank/DDBJ databases">
        <title>Whole genome sequencing of Hypsizygus marmoreus.</title>
        <authorList>
            <person name="Choi I.-G."/>
            <person name="Min B."/>
            <person name="Kim J.-G."/>
            <person name="Kim S."/>
            <person name="Oh Y.-L."/>
            <person name="Kong W.-S."/>
            <person name="Park H."/>
            <person name="Jeong J."/>
            <person name="Song E.-S."/>
        </authorList>
    </citation>
    <scope>NUCLEOTIDE SEQUENCE [LARGE SCALE GENOMIC DNA]</scope>
    <source>
        <strain evidence="2">51987-8</strain>
    </source>
</reference>
<feature type="region of interest" description="Disordered" evidence="1">
    <location>
        <begin position="138"/>
        <end position="164"/>
    </location>
</feature>
<dbReference type="InParanoid" id="A0A369JP09"/>
<name>A0A369JP09_HYPMA</name>
<comment type="caution">
    <text evidence="2">The sequence shown here is derived from an EMBL/GenBank/DDBJ whole genome shotgun (WGS) entry which is preliminary data.</text>
</comment>
<dbReference type="EMBL" id="LUEZ02000048">
    <property type="protein sequence ID" value="RDB23092.1"/>
    <property type="molecule type" value="Genomic_DNA"/>
</dbReference>
<dbReference type="Proteomes" id="UP000076154">
    <property type="component" value="Unassembled WGS sequence"/>
</dbReference>
<keyword evidence="3" id="KW-1185">Reference proteome</keyword>
<protein>
    <submittedName>
        <fullName evidence="2">Uncharacterized protein</fullName>
    </submittedName>
</protein>
<sequence>MDASFDLTTLLSRNFVDVDDSTRRSVHLFSTASLIQNNSPSTHSSSERNPVHAATSPLSCAPGTYIWLRGGDCIDAAESFGLIRQMPSLRDISAVVALDITASGILELAPDLEYMRLRSEDINEVEDDAFTDTIALRDPFGNVQPNTPRGQRVFKSQEPEEGLR</sequence>
<evidence type="ECO:0000313" key="2">
    <source>
        <dbReference type="EMBL" id="RDB23092.1"/>
    </source>
</evidence>
<dbReference type="AlphaFoldDB" id="A0A369JP09"/>
<gene>
    <name evidence="2" type="ORF">Hypma_009947</name>
</gene>
<feature type="compositionally biased region" description="Basic and acidic residues" evidence="1">
    <location>
        <begin position="155"/>
        <end position="164"/>
    </location>
</feature>
<organism evidence="2 3">
    <name type="scientific">Hypsizygus marmoreus</name>
    <name type="common">White beech mushroom</name>
    <name type="synonym">Agaricus marmoreus</name>
    <dbReference type="NCBI Taxonomy" id="39966"/>
    <lineage>
        <taxon>Eukaryota</taxon>
        <taxon>Fungi</taxon>
        <taxon>Dikarya</taxon>
        <taxon>Basidiomycota</taxon>
        <taxon>Agaricomycotina</taxon>
        <taxon>Agaricomycetes</taxon>
        <taxon>Agaricomycetidae</taxon>
        <taxon>Agaricales</taxon>
        <taxon>Tricholomatineae</taxon>
        <taxon>Lyophyllaceae</taxon>
        <taxon>Hypsizygus</taxon>
    </lineage>
</organism>
<evidence type="ECO:0000256" key="1">
    <source>
        <dbReference type="SAM" id="MobiDB-lite"/>
    </source>
</evidence>
<evidence type="ECO:0000313" key="3">
    <source>
        <dbReference type="Proteomes" id="UP000076154"/>
    </source>
</evidence>
<proteinExistence type="predicted"/>
<accession>A0A369JP09</accession>